<name>A0A2Z7B2V6_9LAMI</name>
<feature type="region of interest" description="Disordered" evidence="1">
    <location>
        <begin position="403"/>
        <end position="455"/>
    </location>
</feature>
<protein>
    <submittedName>
        <fullName evidence="2">Uncharacterized protein</fullName>
    </submittedName>
</protein>
<evidence type="ECO:0000313" key="2">
    <source>
        <dbReference type="EMBL" id="KZV28662.1"/>
    </source>
</evidence>
<feature type="compositionally biased region" description="Basic residues" evidence="1">
    <location>
        <begin position="469"/>
        <end position="478"/>
    </location>
</feature>
<feature type="compositionally biased region" description="Polar residues" evidence="1">
    <location>
        <begin position="403"/>
        <end position="429"/>
    </location>
</feature>
<accession>A0A2Z7B2V6</accession>
<dbReference type="EMBL" id="KV010037">
    <property type="protein sequence ID" value="KZV28662.1"/>
    <property type="molecule type" value="Genomic_DNA"/>
</dbReference>
<evidence type="ECO:0000313" key="3">
    <source>
        <dbReference type="Proteomes" id="UP000250235"/>
    </source>
</evidence>
<gene>
    <name evidence="2" type="ORF">F511_33607</name>
</gene>
<feature type="region of interest" description="Disordered" evidence="1">
    <location>
        <begin position="74"/>
        <end position="125"/>
    </location>
</feature>
<feature type="compositionally biased region" description="Basic and acidic residues" evidence="1">
    <location>
        <begin position="111"/>
        <end position="120"/>
    </location>
</feature>
<proteinExistence type="predicted"/>
<reference evidence="2 3" key="1">
    <citation type="journal article" date="2015" name="Proc. Natl. Acad. Sci. U.S.A.">
        <title>The resurrection genome of Boea hygrometrica: A blueprint for survival of dehydration.</title>
        <authorList>
            <person name="Xiao L."/>
            <person name="Yang G."/>
            <person name="Zhang L."/>
            <person name="Yang X."/>
            <person name="Zhao S."/>
            <person name="Ji Z."/>
            <person name="Zhou Q."/>
            <person name="Hu M."/>
            <person name="Wang Y."/>
            <person name="Chen M."/>
            <person name="Xu Y."/>
            <person name="Jin H."/>
            <person name="Xiao X."/>
            <person name="Hu G."/>
            <person name="Bao F."/>
            <person name="Hu Y."/>
            <person name="Wan P."/>
            <person name="Li L."/>
            <person name="Deng X."/>
            <person name="Kuang T."/>
            <person name="Xiang C."/>
            <person name="Zhu J.K."/>
            <person name="Oliver M.J."/>
            <person name="He Y."/>
        </authorList>
    </citation>
    <scope>NUCLEOTIDE SEQUENCE [LARGE SCALE GENOMIC DNA]</scope>
    <source>
        <strain evidence="3">cv. XS01</strain>
    </source>
</reference>
<feature type="region of interest" description="Disordered" evidence="1">
    <location>
        <begin position="586"/>
        <end position="615"/>
    </location>
</feature>
<evidence type="ECO:0000256" key="1">
    <source>
        <dbReference type="SAM" id="MobiDB-lite"/>
    </source>
</evidence>
<feature type="compositionally biased region" description="Basic residues" evidence="1">
    <location>
        <begin position="436"/>
        <end position="446"/>
    </location>
</feature>
<sequence length="615" mass="68445">MFELFVSVLYGPFNPYIPIRSTTIGKSRVAKDPIAMHTSWRSNSDIASVTSIEYPRMSASGESSTTMHRLLHASESHPIPPPNDPKPKNLKISKSTKTDPISNIGPKTSRAARDRPELNPRKQTSRYDIARVSPDGGRTRWSPPINFRGSNLAHVARHSRPIAQLVHENSSIAQPPIDATIAQLAAVVWSSSNWPALHVRNGLRMSAPIGRATCAASALSRALMRLPCWRLGAWLRPVSRGNRHFTVGGGRLRQSGPLPKGRLLRQPALEGLTRSAWTETPRKVVRNKFRRRRRKASGGARRFGRGGRRVLLGSRTPQNPLPMLNTLSSVSVRESRIQYLCDPQWFRDTASHGPTTIVAPESQFRTCPTDLYGPFNPYIPIRSTTIGKSRVAKDPIAMHTSWRSNSDIASVTRSQPAPAKSTSETSSDGDSCPLARLKKRRGAKRKQVVESSDSEDTVSVLPVLITKKHRTKRTKKVTHTSDHQTESKPGPIPKIPAGGDKESTTGGPEATMEMTPEHDFSIFKRTFYEKMDTMADNVASSQTLLQTILVRQFTEHQLQIASDLYFFKLQLIELVIHLKEIGDAKKGEGQSSKQWEGPRNKKGEGISSSKKRRWF</sequence>
<dbReference type="Proteomes" id="UP000250235">
    <property type="component" value="Unassembled WGS sequence"/>
</dbReference>
<feature type="region of interest" description="Disordered" evidence="1">
    <location>
        <begin position="469"/>
        <end position="513"/>
    </location>
</feature>
<keyword evidence="3" id="KW-1185">Reference proteome</keyword>
<organism evidence="2 3">
    <name type="scientific">Dorcoceras hygrometricum</name>
    <dbReference type="NCBI Taxonomy" id="472368"/>
    <lineage>
        <taxon>Eukaryota</taxon>
        <taxon>Viridiplantae</taxon>
        <taxon>Streptophyta</taxon>
        <taxon>Embryophyta</taxon>
        <taxon>Tracheophyta</taxon>
        <taxon>Spermatophyta</taxon>
        <taxon>Magnoliopsida</taxon>
        <taxon>eudicotyledons</taxon>
        <taxon>Gunneridae</taxon>
        <taxon>Pentapetalae</taxon>
        <taxon>asterids</taxon>
        <taxon>lamiids</taxon>
        <taxon>Lamiales</taxon>
        <taxon>Gesneriaceae</taxon>
        <taxon>Didymocarpoideae</taxon>
        <taxon>Trichosporeae</taxon>
        <taxon>Loxocarpinae</taxon>
        <taxon>Dorcoceras</taxon>
    </lineage>
</organism>
<dbReference type="AlphaFoldDB" id="A0A2Z7B2V6"/>